<accession>A0A7M7J0V5</accession>
<dbReference type="InterPro" id="IPR007085">
    <property type="entry name" value="DNA/pantothenate-metab_flavo_C"/>
</dbReference>
<dbReference type="Pfam" id="PF04127">
    <property type="entry name" value="DFP"/>
    <property type="match status" value="1"/>
</dbReference>
<sequence>MNKSWQEHLGPVIPYDFVSPSSIRPSTRSNSTMAECDAFFDRNKPGLDFEQKSRRIKEFCEFHQTSENTKIVLITSGGTTVPLEHNTVRFVDNFSIGMRGAASAEYFLKAGYVAIFLHRSKSLEPFSRKIHDNVLDLFSYQNGQVTIADKARPQLQEIMADYEQVRAENRLLKIKFTTLADYLFLLRASAQHLRAFSSRAMFYLAAAVSDFYVPPDEMAQHKINSDAQLTMTFHLVPKVLKPLVCLWVPDAFVVSFKLETDENILLDKAQRALENYKHSWVIANELHSRKERVTFVSKTEKIDVRMTREEIEAGSEIEKKIVAQLSVLHQAFLNARETIDRVKSYEDFTETSLTVHTYLVRFVLFSLTFHLWRTS</sequence>
<reference evidence="3" key="1">
    <citation type="submission" date="2021-01" db="UniProtKB">
        <authorList>
            <consortium name="EnsemblMetazoa"/>
        </authorList>
    </citation>
    <scope>IDENTIFICATION</scope>
</reference>
<evidence type="ECO:0000256" key="1">
    <source>
        <dbReference type="ARBA" id="ARBA00005703"/>
    </source>
</evidence>
<dbReference type="Proteomes" id="UP000594260">
    <property type="component" value="Unplaced"/>
</dbReference>
<proteinExistence type="inferred from homology"/>
<dbReference type="PANTHER" id="PTHR12290">
    <property type="entry name" value="CORNICHON-RELATED"/>
    <property type="match status" value="1"/>
</dbReference>
<evidence type="ECO:0000313" key="4">
    <source>
        <dbReference type="Proteomes" id="UP000594260"/>
    </source>
</evidence>
<keyword evidence="4" id="KW-1185">Reference proteome</keyword>
<dbReference type="OMA" id="LERYQHH"/>
<evidence type="ECO:0000313" key="3">
    <source>
        <dbReference type="EnsemblMetazoa" id="XP_022645263"/>
    </source>
</evidence>
<name>A0A7M7J0V5_VARDE</name>
<dbReference type="RefSeq" id="XP_022645263.1">
    <property type="nucleotide sequence ID" value="XM_022789528.1"/>
</dbReference>
<dbReference type="EnsemblMetazoa" id="XM_022789528">
    <property type="protein sequence ID" value="XP_022645263"/>
    <property type="gene ID" value="LOC111243660"/>
</dbReference>
<dbReference type="KEGG" id="vde:111243660"/>
<dbReference type="OrthoDB" id="70224at2759"/>
<dbReference type="CTD" id="79717"/>
<evidence type="ECO:0000259" key="2">
    <source>
        <dbReference type="Pfam" id="PF04127"/>
    </source>
</evidence>
<protein>
    <recommendedName>
        <fullName evidence="2">DNA/pantothenate metabolism flavoprotein C-terminal domain-containing protein</fullName>
    </recommendedName>
</protein>
<organism evidence="3 4">
    <name type="scientific">Varroa destructor</name>
    <name type="common">Honeybee mite</name>
    <dbReference type="NCBI Taxonomy" id="109461"/>
    <lineage>
        <taxon>Eukaryota</taxon>
        <taxon>Metazoa</taxon>
        <taxon>Ecdysozoa</taxon>
        <taxon>Arthropoda</taxon>
        <taxon>Chelicerata</taxon>
        <taxon>Arachnida</taxon>
        <taxon>Acari</taxon>
        <taxon>Parasitiformes</taxon>
        <taxon>Mesostigmata</taxon>
        <taxon>Gamasina</taxon>
        <taxon>Dermanyssoidea</taxon>
        <taxon>Varroidae</taxon>
        <taxon>Varroa</taxon>
    </lineage>
</organism>
<comment type="similarity">
    <text evidence="1">Belongs to the PPC synthetase family.</text>
</comment>
<dbReference type="GeneID" id="111243660"/>
<dbReference type="SUPFAM" id="SSF102645">
    <property type="entry name" value="CoaB-like"/>
    <property type="match status" value="1"/>
</dbReference>
<dbReference type="Gene3D" id="3.40.50.10300">
    <property type="entry name" value="CoaB-like"/>
    <property type="match status" value="1"/>
</dbReference>
<dbReference type="GO" id="GO:0015937">
    <property type="term" value="P:coenzyme A biosynthetic process"/>
    <property type="evidence" value="ECO:0007669"/>
    <property type="project" value="UniProtKB-ARBA"/>
</dbReference>
<feature type="domain" description="DNA/pantothenate metabolism flavoprotein C-terminal" evidence="2">
    <location>
        <begin position="193"/>
        <end position="324"/>
    </location>
</feature>
<dbReference type="GO" id="GO:0003824">
    <property type="term" value="F:catalytic activity"/>
    <property type="evidence" value="ECO:0007669"/>
    <property type="project" value="UniProtKB-ARBA"/>
</dbReference>
<dbReference type="InterPro" id="IPR035929">
    <property type="entry name" value="CoaB-like_sf"/>
</dbReference>
<dbReference type="InParanoid" id="A0A7M7J0V5"/>
<dbReference type="FunCoup" id="A0A7M7J0V5">
    <property type="interactions" value="2147"/>
</dbReference>
<dbReference type="AlphaFoldDB" id="A0A7M7J0V5"/>